<gene>
    <name evidence="1" type="ORF">SCARUB_04046</name>
</gene>
<proteinExistence type="predicted"/>
<comment type="caution">
    <text evidence="1">The sequence shown here is derived from an EMBL/GenBank/DDBJ whole genome shotgun (WGS) entry which is preliminary data.</text>
</comment>
<dbReference type="EMBL" id="MAYW01000170">
    <property type="protein sequence ID" value="ODS30836.1"/>
    <property type="molecule type" value="Genomic_DNA"/>
</dbReference>
<protein>
    <submittedName>
        <fullName evidence="1">Uncharacterized protein</fullName>
    </submittedName>
</protein>
<dbReference type="AlphaFoldDB" id="A0A1E3X596"/>
<evidence type="ECO:0000313" key="1">
    <source>
        <dbReference type="EMBL" id="ODS30836.1"/>
    </source>
</evidence>
<reference evidence="1 2" key="1">
    <citation type="submission" date="2016-07" db="EMBL/GenBank/DDBJ databases">
        <title>Draft genome of Scalindua rubra, obtained from a brine-seawater interface in the Red Sea, sheds light on salt adaptation in anammox bacteria.</title>
        <authorList>
            <person name="Speth D.R."/>
            <person name="Lagkouvardos I."/>
            <person name="Wang Y."/>
            <person name="Qian P.-Y."/>
            <person name="Dutilh B.E."/>
            <person name="Jetten M.S."/>
        </authorList>
    </citation>
    <scope>NUCLEOTIDE SEQUENCE [LARGE SCALE GENOMIC DNA]</scope>
    <source>
        <strain evidence="1">BSI-1</strain>
    </source>
</reference>
<sequence>MITDTEIKIKGIEALINTLGEVEAERFISLVMREPFDYTKWQRTLWVDKSVAELSDAAMQFRKKIENAKRKRIA</sequence>
<evidence type="ECO:0000313" key="2">
    <source>
        <dbReference type="Proteomes" id="UP000094056"/>
    </source>
</evidence>
<name>A0A1E3X596_9BACT</name>
<dbReference type="Proteomes" id="UP000094056">
    <property type="component" value="Unassembled WGS sequence"/>
</dbReference>
<organism evidence="1 2">
    <name type="scientific">Candidatus Scalindua rubra</name>
    <dbReference type="NCBI Taxonomy" id="1872076"/>
    <lineage>
        <taxon>Bacteria</taxon>
        <taxon>Pseudomonadati</taxon>
        <taxon>Planctomycetota</taxon>
        <taxon>Candidatus Brocadiia</taxon>
        <taxon>Candidatus Brocadiales</taxon>
        <taxon>Candidatus Scalinduaceae</taxon>
        <taxon>Candidatus Scalindua</taxon>
    </lineage>
</organism>
<accession>A0A1E3X596</accession>
<dbReference type="PATRIC" id="fig|1872076.5.peg.4830"/>